<feature type="compositionally biased region" description="Polar residues" evidence="1">
    <location>
        <begin position="21"/>
        <end position="40"/>
    </location>
</feature>
<dbReference type="GO" id="GO:0030286">
    <property type="term" value="C:dynein complex"/>
    <property type="evidence" value="ECO:0007669"/>
    <property type="project" value="InterPro"/>
</dbReference>
<evidence type="ECO:0000313" key="2">
    <source>
        <dbReference type="EMBL" id="CAL5139136.1"/>
    </source>
</evidence>
<dbReference type="AlphaFoldDB" id="A0AAV2TT64"/>
<dbReference type="SMART" id="SM01375">
    <property type="entry name" value="Dynein_light"/>
    <property type="match status" value="1"/>
</dbReference>
<feature type="compositionally biased region" description="Basic and acidic residues" evidence="1">
    <location>
        <begin position="79"/>
        <end position="95"/>
    </location>
</feature>
<accession>A0AAV2TT64</accession>
<dbReference type="EMBL" id="CAXLJL010000589">
    <property type="protein sequence ID" value="CAL5139136.1"/>
    <property type="molecule type" value="Genomic_DNA"/>
</dbReference>
<dbReference type="InterPro" id="IPR001372">
    <property type="entry name" value="Dynein_light_chain_typ-1/2"/>
</dbReference>
<dbReference type="GO" id="GO:0007017">
    <property type="term" value="P:microtubule-based process"/>
    <property type="evidence" value="ECO:0007669"/>
    <property type="project" value="InterPro"/>
</dbReference>
<name>A0AAV2TT64_CALDB</name>
<dbReference type="Pfam" id="PF01221">
    <property type="entry name" value="Dynein_light"/>
    <property type="match status" value="1"/>
</dbReference>
<evidence type="ECO:0000256" key="1">
    <source>
        <dbReference type="SAM" id="MobiDB-lite"/>
    </source>
</evidence>
<evidence type="ECO:0000313" key="3">
    <source>
        <dbReference type="Proteomes" id="UP001497525"/>
    </source>
</evidence>
<organism evidence="2 3">
    <name type="scientific">Calicophoron daubneyi</name>
    <name type="common">Rumen fluke</name>
    <name type="synonym">Paramphistomum daubneyi</name>
    <dbReference type="NCBI Taxonomy" id="300641"/>
    <lineage>
        <taxon>Eukaryota</taxon>
        <taxon>Metazoa</taxon>
        <taxon>Spiralia</taxon>
        <taxon>Lophotrochozoa</taxon>
        <taxon>Platyhelminthes</taxon>
        <taxon>Trematoda</taxon>
        <taxon>Digenea</taxon>
        <taxon>Plagiorchiida</taxon>
        <taxon>Pronocephalata</taxon>
        <taxon>Paramphistomoidea</taxon>
        <taxon>Paramphistomidae</taxon>
        <taxon>Calicophoron</taxon>
    </lineage>
</organism>
<dbReference type="SUPFAM" id="SSF54648">
    <property type="entry name" value="DLC"/>
    <property type="match status" value="1"/>
</dbReference>
<dbReference type="InterPro" id="IPR037177">
    <property type="entry name" value="DLC_sf"/>
</dbReference>
<feature type="region of interest" description="Disordered" evidence="1">
    <location>
        <begin position="1"/>
        <end position="134"/>
    </location>
</feature>
<feature type="compositionally biased region" description="Polar residues" evidence="1">
    <location>
        <begin position="67"/>
        <end position="78"/>
    </location>
</feature>
<dbReference type="Proteomes" id="UP001497525">
    <property type="component" value="Unassembled WGS sequence"/>
</dbReference>
<dbReference type="Gene3D" id="3.30.740.10">
    <property type="entry name" value="Protein Inhibitor Of Neuronal Nitric Oxide Synthase"/>
    <property type="match status" value="1"/>
</dbReference>
<proteinExistence type="predicted"/>
<comment type="caution">
    <text evidence="2">The sequence shown here is derived from an EMBL/GenBank/DDBJ whole genome shotgun (WGS) entry which is preliminary data.</text>
</comment>
<sequence length="470" mass="53818">MVEEEDPEGHSNGSPKVRSSIRANFTQNKNIAMPSTASQSRENKLDDMYVPVGSEKIVQIRRRQKSGDPTTAQPIDITTSERKAVPNKYEYESSTKRMSLSHSSKHRLRRERSEPQRMSLFSPRRKSTVKSNGKPERIMSCYVIPDIPQQREKVISTLEMEVPEPAKGKIYMERDPSRNESWTQRQEKASFSFDRFKNLGSKEREYSIPIDDPDDQDFKYSRIFDAEYGRRSGLRPRAQSTIFPLPSTPAWSPYMPSPMKFCPNCMTSTCYQCKTVYVPQNRSSSQEFLNNEIPEVPYYGPGQRSYYRGSSDDIGRLSRRAQHITPYPVSHVSMPMPGEGHMHAFNRLYTPSRSRLNLSTYDVNDELDEDAEKPVDLLEIEYTSFDDDQDGIHLSSKSLNAIVKLAQKASLDNDRLEEIAEKLKMSLDETFGAKWHVVVGTDSFGSNLESLPGALANFKVDKNVFLVWRT</sequence>
<reference evidence="2" key="1">
    <citation type="submission" date="2024-06" db="EMBL/GenBank/DDBJ databases">
        <authorList>
            <person name="Liu X."/>
            <person name="Lenzi L."/>
            <person name="Haldenby T S."/>
            <person name="Uol C."/>
        </authorList>
    </citation>
    <scope>NUCLEOTIDE SEQUENCE</scope>
</reference>
<dbReference type="CDD" id="cd21450">
    <property type="entry name" value="DLC-like_DYNLL1-like"/>
    <property type="match status" value="1"/>
</dbReference>
<protein>
    <submittedName>
        <fullName evidence="2">Uncharacterized protein</fullName>
    </submittedName>
</protein>
<gene>
    <name evidence="2" type="ORF">CDAUBV1_LOCUS14179</name>
</gene>